<dbReference type="SMART" id="SM00749">
    <property type="entry name" value="BON"/>
    <property type="match status" value="1"/>
</dbReference>
<reference evidence="2 4" key="2">
    <citation type="submission" date="2020-02" db="EMBL/GenBank/DDBJ databases">
        <title>Paraburkholderia simonii sp. nov. and Paraburkholderia youngii sp. nov. Brazilian and Mexican Mimosa-associated rhizobia.</title>
        <authorList>
            <person name="Mavima L."/>
            <person name="Beukes C.W."/>
            <person name="Chan W.Y."/>
            <person name="Palmer M."/>
            <person name="De Meyer S.E."/>
            <person name="James E.K."/>
            <person name="Venter S.N."/>
            <person name="Steenkamp E.T."/>
        </authorList>
    </citation>
    <scope>NUCLEOTIDE SEQUENCE [LARGE SCALE GENOMIC DNA]</scope>
    <source>
        <strain evidence="2 4">JPY169</strain>
    </source>
</reference>
<proteinExistence type="predicted"/>
<organism evidence="2 4">
    <name type="scientific">Paraburkholderia youngii</name>
    <dbReference type="NCBI Taxonomy" id="2782701"/>
    <lineage>
        <taxon>Bacteria</taxon>
        <taxon>Pseudomonadati</taxon>
        <taxon>Pseudomonadota</taxon>
        <taxon>Betaproteobacteria</taxon>
        <taxon>Burkholderiales</taxon>
        <taxon>Burkholderiaceae</taxon>
        <taxon>Paraburkholderia</taxon>
    </lineage>
</organism>
<evidence type="ECO:0000313" key="3">
    <source>
        <dbReference type="EMBL" id="NVI04473.1"/>
    </source>
</evidence>
<dbReference type="Proteomes" id="UP000821598">
    <property type="component" value="Unassembled WGS sequence"/>
</dbReference>
<dbReference type="Gene3D" id="3.30.1340.30">
    <property type="match status" value="1"/>
</dbReference>
<evidence type="ECO:0000259" key="1">
    <source>
        <dbReference type="PROSITE" id="PS50914"/>
    </source>
</evidence>
<dbReference type="Pfam" id="PF04972">
    <property type="entry name" value="BON"/>
    <property type="match status" value="1"/>
</dbReference>
<dbReference type="InterPro" id="IPR007055">
    <property type="entry name" value="BON_dom"/>
</dbReference>
<dbReference type="InterPro" id="IPR014004">
    <property type="entry name" value="Transpt-assoc_nodulatn_dom_bac"/>
</dbReference>
<evidence type="ECO:0000313" key="5">
    <source>
        <dbReference type="Proteomes" id="UP000821598"/>
    </source>
</evidence>
<evidence type="ECO:0000313" key="4">
    <source>
        <dbReference type="Proteomes" id="UP000594380"/>
    </source>
</evidence>
<dbReference type="GeneID" id="301102109"/>
<dbReference type="EMBL" id="VOMC01000010">
    <property type="protein sequence ID" value="NVI04473.1"/>
    <property type="molecule type" value="Genomic_DNA"/>
</dbReference>
<dbReference type="Proteomes" id="UP000594380">
    <property type="component" value="Unassembled WGS sequence"/>
</dbReference>
<accession>A0A7Y6MZ34</accession>
<comment type="caution">
    <text evidence="2">The sequence shown here is derived from an EMBL/GenBank/DDBJ whole genome shotgun (WGS) entry which is preliminary data.</text>
</comment>
<gene>
    <name evidence="3" type="ORF">FSB64_11915</name>
    <name evidence="2" type="ORF">G5S42_17375</name>
</gene>
<dbReference type="RefSeq" id="WP_176110550.1">
    <property type="nucleotide sequence ID" value="NZ_JAALDK010000001.1"/>
</dbReference>
<evidence type="ECO:0000313" key="2">
    <source>
        <dbReference type="EMBL" id="NUY01427.1"/>
    </source>
</evidence>
<name>A0A7Y6MZ34_9BURK</name>
<reference evidence="3 5" key="1">
    <citation type="submission" date="2019-08" db="EMBL/GenBank/DDBJ databases">
        <title>Paraburkholderia simonii sp. nov. and P. youngii sp. nov. Brazilian and Mexican Mimosa-associated rhizobia.</title>
        <authorList>
            <person name="Mavima L."/>
            <person name="Beukes C.W."/>
            <person name="Palmer M."/>
            <person name="De Meyer S.E."/>
            <person name="James E.K."/>
            <person name="Maluk M."/>
            <person name="Avontuur J.R."/>
            <person name="Chan W.Y."/>
            <person name="Venter S.N."/>
            <person name="Steenkamp E.T."/>
        </authorList>
    </citation>
    <scope>NUCLEOTIDE SEQUENCE [LARGE SCALE GENOMIC DNA]</scope>
    <source>
        <strain evidence="3 5">JPY454</strain>
    </source>
</reference>
<feature type="domain" description="BON" evidence="1">
    <location>
        <begin position="34"/>
        <end position="102"/>
    </location>
</feature>
<protein>
    <submittedName>
        <fullName evidence="2">BON domain-containing protein</fullName>
    </submittedName>
</protein>
<keyword evidence="5" id="KW-1185">Reference proteome</keyword>
<sequence>MAGGTLFVAVSVSAWAKRTDTDTAPATSQSSKQANYALAKKVRAALDHAKDIRPENIVIRARGGAVTLEDTVPDSSQVDKATQVAQGVAGVTSVKNALTIKEAGQ</sequence>
<dbReference type="EMBL" id="JAALDK010000001">
    <property type="protein sequence ID" value="NUY01427.1"/>
    <property type="molecule type" value="Genomic_DNA"/>
</dbReference>
<dbReference type="AlphaFoldDB" id="A0A7Y6MZ34"/>
<dbReference type="PROSITE" id="PS50914">
    <property type="entry name" value="BON"/>
    <property type="match status" value="1"/>
</dbReference>